<keyword evidence="10" id="KW-1185">Reference proteome</keyword>
<reference evidence="9 10" key="2">
    <citation type="submission" date="2020-03" db="EMBL/GenBank/DDBJ databases">
        <title>Campylobacter portucalensis sp. nov., a new species of Campylobacter isolated from the reproductive tract of bulls.</title>
        <authorList>
            <person name="Silva M.F."/>
            <person name="Pereira G."/>
            <person name="Carneiro C."/>
            <person name="Hemphill A."/>
            <person name="Mateus L."/>
            <person name="Lopes-Da-Costa L."/>
            <person name="Silva E."/>
        </authorList>
    </citation>
    <scope>NUCLEOTIDE SEQUENCE [LARGE SCALE GENOMIC DNA]</scope>
    <source>
        <strain evidence="9 10">FMV-PI01</strain>
    </source>
</reference>
<feature type="transmembrane region" description="Helical" evidence="8">
    <location>
        <begin position="15"/>
        <end position="36"/>
    </location>
</feature>
<evidence type="ECO:0000256" key="8">
    <source>
        <dbReference type="SAM" id="Phobius"/>
    </source>
</evidence>
<dbReference type="PANTHER" id="PTHR30558:SF7">
    <property type="entry name" value="TOL-PAL SYSTEM PROTEIN TOLR"/>
    <property type="match status" value="1"/>
</dbReference>
<evidence type="ECO:0000313" key="9">
    <source>
        <dbReference type="EMBL" id="MSN96852.1"/>
    </source>
</evidence>
<proteinExistence type="inferred from homology"/>
<dbReference type="EMBL" id="VWSJ01000027">
    <property type="protein sequence ID" value="MSN96852.1"/>
    <property type="molecule type" value="Genomic_DNA"/>
</dbReference>
<dbReference type="InterPro" id="IPR003400">
    <property type="entry name" value="ExbD"/>
</dbReference>
<keyword evidence="5 8" id="KW-1133">Transmembrane helix</keyword>
<comment type="subcellular location">
    <subcellularLocation>
        <location evidence="1">Cell membrane</location>
        <topology evidence="1">Single-pass membrane protein</topology>
    </subcellularLocation>
    <subcellularLocation>
        <location evidence="7">Cell membrane</location>
        <topology evidence="7">Single-pass type II membrane protein</topology>
    </subcellularLocation>
</comment>
<dbReference type="Proteomes" id="UP000476338">
    <property type="component" value="Unassembled WGS sequence"/>
</dbReference>
<dbReference type="Pfam" id="PF02472">
    <property type="entry name" value="ExbD"/>
    <property type="match status" value="1"/>
</dbReference>
<dbReference type="AlphaFoldDB" id="A0A6L5WKA4"/>
<sequence length="133" mass="15005">MIKRSQDEALSQINVTPFIDVMLVLLIIFMVVTPLITSSAKIELPKSTQNAKQDDKNLVIISIDKDKVILVNNEAINKENLAQILAQKTKNNFDEIIYFYVDVSVEYGLLMKTINEIKSLGYSKIALSSEVKK</sequence>
<evidence type="ECO:0000256" key="7">
    <source>
        <dbReference type="RuleBase" id="RU003879"/>
    </source>
</evidence>
<dbReference type="GO" id="GO:0015031">
    <property type="term" value="P:protein transport"/>
    <property type="evidence" value="ECO:0007669"/>
    <property type="project" value="UniProtKB-KW"/>
</dbReference>
<evidence type="ECO:0000256" key="5">
    <source>
        <dbReference type="ARBA" id="ARBA00022989"/>
    </source>
</evidence>
<keyword evidence="7" id="KW-0813">Transport</keyword>
<keyword evidence="3" id="KW-1003">Cell membrane</keyword>
<name>A0A6L5WKA4_9BACT</name>
<evidence type="ECO:0000256" key="3">
    <source>
        <dbReference type="ARBA" id="ARBA00022475"/>
    </source>
</evidence>
<dbReference type="GO" id="GO:0005886">
    <property type="term" value="C:plasma membrane"/>
    <property type="evidence" value="ECO:0007669"/>
    <property type="project" value="UniProtKB-SubCell"/>
</dbReference>
<dbReference type="RefSeq" id="WP_154571114.1">
    <property type="nucleotide sequence ID" value="NZ_VWSJ01000027.1"/>
</dbReference>
<comment type="similarity">
    <text evidence="2 7">Belongs to the ExbD/TolR family.</text>
</comment>
<gene>
    <name evidence="9" type="ORF">F1B92_06695</name>
</gene>
<dbReference type="PANTHER" id="PTHR30558">
    <property type="entry name" value="EXBD MEMBRANE COMPONENT OF PMF-DRIVEN MACROMOLECULE IMPORT SYSTEM"/>
    <property type="match status" value="1"/>
</dbReference>
<reference evidence="9 10" key="1">
    <citation type="submission" date="2019-09" db="EMBL/GenBank/DDBJ databases">
        <authorList>
            <person name="Silva M."/>
            <person name="Pereira G."/>
            <person name="Lopes-Da-Costa L."/>
            <person name="Silva E."/>
        </authorList>
    </citation>
    <scope>NUCLEOTIDE SEQUENCE [LARGE SCALE GENOMIC DNA]</scope>
    <source>
        <strain evidence="9 10">FMV-PI01</strain>
    </source>
</reference>
<keyword evidence="6 8" id="KW-0472">Membrane</keyword>
<dbReference type="Gene3D" id="3.30.420.270">
    <property type="match status" value="1"/>
</dbReference>
<organism evidence="9 10">
    <name type="scientific">Campylobacter portucalensis</name>
    <dbReference type="NCBI Taxonomy" id="2608384"/>
    <lineage>
        <taxon>Bacteria</taxon>
        <taxon>Pseudomonadati</taxon>
        <taxon>Campylobacterota</taxon>
        <taxon>Epsilonproteobacteria</taxon>
        <taxon>Campylobacterales</taxon>
        <taxon>Campylobacteraceae</taxon>
        <taxon>Campylobacter</taxon>
    </lineage>
</organism>
<protein>
    <submittedName>
        <fullName evidence="9">Biopolymer transporter ExbD</fullName>
    </submittedName>
</protein>
<evidence type="ECO:0000313" key="10">
    <source>
        <dbReference type="Proteomes" id="UP000476338"/>
    </source>
</evidence>
<evidence type="ECO:0000256" key="6">
    <source>
        <dbReference type="ARBA" id="ARBA00023136"/>
    </source>
</evidence>
<accession>A0A6L5WKA4</accession>
<keyword evidence="7" id="KW-0653">Protein transport</keyword>
<evidence type="ECO:0000256" key="2">
    <source>
        <dbReference type="ARBA" id="ARBA00005811"/>
    </source>
</evidence>
<dbReference type="GO" id="GO:0022857">
    <property type="term" value="F:transmembrane transporter activity"/>
    <property type="evidence" value="ECO:0007669"/>
    <property type="project" value="InterPro"/>
</dbReference>
<comment type="caution">
    <text evidence="9">The sequence shown here is derived from an EMBL/GenBank/DDBJ whole genome shotgun (WGS) entry which is preliminary data.</text>
</comment>
<evidence type="ECO:0000256" key="4">
    <source>
        <dbReference type="ARBA" id="ARBA00022692"/>
    </source>
</evidence>
<keyword evidence="4 7" id="KW-0812">Transmembrane</keyword>
<evidence type="ECO:0000256" key="1">
    <source>
        <dbReference type="ARBA" id="ARBA00004162"/>
    </source>
</evidence>